<reference evidence="1 2" key="1">
    <citation type="journal article" date="2020" name="J Geophys Res Biogeosci">
        <title>Magnetotaxis as an Adaptation to Enable Bacterial Shuttling of Microbial Sulfur and Sulfur Cycling Across Aquatic Oxic#Anoxic Interfaces.</title>
        <authorList>
            <person name="Li J."/>
            <person name="Liu P."/>
            <person name="Wang J."/>
            <person name="Roberts A.P."/>
            <person name="Pan Y."/>
        </authorList>
    </citation>
    <scope>NUCLEOTIDE SEQUENCE [LARGE SCALE GENOMIC DNA]</scope>
    <source>
        <strain evidence="1 2">MYR-1_YQ</strain>
    </source>
</reference>
<organism evidence="1 2">
    <name type="scientific">Candidatus Magnetobacterium casense</name>
    <dbReference type="NCBI Taxonomy" id="1455061"/>
    <lineage>
        <taxon>Bacteria</taxon>
        <taxon>Pseudomonadati</taxon>
        <taxon>Nitrospirota</taxon>
        <taxon>Thermodesulfovibrionia</taxon>
        <taxon>Thermodesulfovibrionales</taxon>
        <taxon>Candidatus Magnetobacteriaceae</taxon>
        <taxon>Candidatus Magnetobacterium</taxon>
    </lineage>
</organism>
<name>A0ABS6S4Z1_9BACT</name>
<accession>A0ABS6S4Z1</accession>
<keyword evidence="2" id="KW-1185">Reference proteome</keyword>
<comment type="caution">
    <text evidence="1">The sequence shown here is derived from an EMBL/GenBank/DDBJ whole genome shotgun (WGS) entry which is preliminary data.</text>
</comment>
<dbReference type="RefSeq" id="WP_218254107.1">
    <property type="nucleotide sequence ID" value="NZ_JABXWD010000619.1"/>
</dbReference>
<dbReference type="EMBL" id="JABXWD010000619">
    <property type="protein sequence ID" value="MBV6343493.1"/>
    <property type="molecule type" value="Genomic_DNA"/>
</dbReference>
<dbReference type="Proteomes" id="UP001196980">
    <property type="component" value="Unassembled WGS sequence"/>
</dbReference>
<evidence type="ECO:0000313" key="1">
    <source>
        <dbReference type="EMBL" id="MBV6343493.1"/>
    </source>
</evidence>
<protein>
    <submittedName>
        <fullName evidence="1">Uncharacterized protein</fullName>
    </submittedName>
</protein>
<sequence>MAILGQLGPSTAGTPVQESDLGPGTYRLWAHPANGGTYMYLGYTSETATSAVGVVLKKGEEAIIVTVTDASDIWVDSDTDANVICYLKLEGESVGLHPPVSW</sequence>
<evidence type="ECO:0000313" key="2">
    <source>
        <dbReference type="Proteomes" id="UP001196980"/>
    </source>
</evidence>
<gene>
    <name evidence="1" type="ORF">HWQ67_18120</name>
</gene>
<proteinExistence type="predicted"/>